<dbReference type="EMBL" id="RCVZ01000009">
    <property type="protein sequence ID" value="RLQ94619.1"/>
    <property type="molecule type" value="Genomic_DNA"/>
</dbReference>
<reference evidence="1 2" key="1">
    <citation type="submission" date="2018-10" db="EMBL/GenBank/DDBJ databases">
        <title>Falsibacillus sp. genome draft.</title>
        <authorList>
            <person name="Shi S."/>
        </authorList>
    </citation>
    <scope>NUCLEOTIDE SEQUENCE [LARGE SCALE GENOMIC DNA]</scope>
    <source>
        <strain evidence="1 2">GY 10110</strain>
    </source>
</reference>
<evidence type="ECO:0008006" key="3">
    <source>
        <dbReference type="Google" id="ProtNLM"/>
    </source>
</evidence>
<protein>
    <recommendedName>
        <fullName evidence="3">ACT domain-containing protein</fullName>
    </recommendedName>
</protein>
<evidence type="ECO:0000313" key="1">
    <source>
        <dbReference type="EMBL" id="RLQ94619.1"/>
    </source>
</evidence>
<dbReference type="AlphaFoldDB" id="A0A3L7JWW4"/>
<dbReference type="RefSeq" id="WP_121681232.1">
    <property type="nucleotide sequence ID" value="NZ_RCVZ01000009.1"/>
</dbReference>
<organism evidence="1 2">
    <name type="scientific">Falsibacillus albus</name>
    <dbReference type="NCBI Taxonomy" id="2478915"/>
    <lineage>
        <taxon>Bacteria</taxon>
        <taxon>Bacillati</taxon>
        <taxon>Bacillota</taxon>
        <taxon>Bacilli</taxon>
        <taxon>Bacillales</taxon>
        <taxon>Bacillaceae</taxon>
        <taxon>Falsibacillus</taxon>
    </lineage>
</organism>
<keyword evidence="2" id="KW-1185">Reference proteome</keyword>
<comment type="caution">
    <text evidence="1">The sequence shown here is derived from an EMBL/GenBank/DDBJ whole genome shotgun (WGS) entry which is preliminary data.</text>
</comment>
<name>A0A3L7JWW4_9BACI</name>
<dbReference type="Proteomes" id="UP000276770">
    <property type="component" value="Unassembled WGS sequence"/>
</dbReference>
<accession>A0A3L7JWW4</accession>
<evidence type="ECO:0000313" key="2">
    <source>
        <dbReference type="Proteomes" id="UP000276770"/>
    </source>
</evidence>
<gene>
    <name evidence="1" type="ORF">D9X91_13880</name>
</gene>
<proteinExistence type="predicted"/>
<sequence length="182" mass="19883">MSNEFQFNIRTQFSFLVDDETLSCILAGIAAENPESVNLTGFMQTKLFNPDDCCERNTGCNIVRVVPGQIDSETIEDINRVEDVLNTLGVDYQMKAVIQIANIVPGVPGIVNAIFGALFCQVTVEAFYPGENTRLILDVKTEDLSKALAILEQPSPLPQCIKTCRPGSGENCDPCNPCDGVY</sequence>
<dbReference type="OrthoDB" id="2987322at2"/>